<keyword evidence="2" id="KW-1185">Reference proteome</keyword>
<protein>
    <recommendedName>
        <fullName evidence="3">Arginine transporter</fullName>
    </recommendedName>
</protein>
<dbReference type="RefSeq" id="WP_092839824.1">
    <property type="nucleotide sequence ID" value="NZ_FOVP01000014.1"/>
</dbReference>
<dbReference type="AlphaFoldDB" id="A0A1I5E3B5"/>
<dbReference type="Proteomes" id="UP000198599">
    <property type="component" value="Unassembled WGS sequence"/>
</dbReference>
<accession>A0A1I5E3B5</accession>
<reference evidence="2" key="1">
    <citation type="submission" date="2016-10" db="EMBL/GenBank/DDBJ databases">
        <authorList>
            <person name="Varghese N."/>
            <person name="Submissions S."/>
        </authorList>
    </citation>
    <scope>NUCLEOTIDE SEQUENCE [LARGE SCALE GENOMIC DNA]</scope>
    <source>
        <strain evidence="2">DSM 28463</strain>
    </source>
</reference>
<sequence>MTRLPTLGMILLLTGCGGANGFKGDTRSVPRVAPMAFGPISTACEQSDRKARSRALCGCIQAVANDTLTGSQQRRAVKFYRDPHSAQEVRQSDRPGDERFWRSYAAYAKRAEQICR</sequence>
<evidence type="ECO:0008006" key="3">
    <source>
        <dbReference type="Google" id="ProtNLM"/>
    </source>
</evidence>
<dbReference type="EMBL" id="FOVP01000014">
    <property type="protein sequence ID" value="SFO05972.1"/>
    <property type="molecule type" value="Genomic_DNA"/>
</dbReference>
<dbReference type="STRING" id="1005928.SAMN04487859_114101"/>
<dbReference type="PROSITE" id="PS51257">
    <property type="entry name" value="PROKAR_LIPOPROTEIN"/>
    <property type="match status" value="1"/>
</dbReference>
<gene>
    <name evidence="1" type="ORF">SAMN04487859_114101</name>
</gene>
<proteinExistence type="predicted"/>
<evidence type="ECO:0000313" key="1">
    <source>
        <dbReference type="EMBL" id="SFO05972.1"/>
    </source>
</evidence>
<organism evidence="1 2">
    <name type="scientific">Roseovarius lutimaris</name>
    <dbReference type="NCBI Taxonomy" id="1005928"/>
    <lineage>
        <taxon>Bacteria</taxon>
        <taxon>Pseudomonadati</taxon>
        <taxon>Pseudomonadota</taxon>
        <taxon>Alphaproteobacteria</taxon>
        <taxon>Rhodobacterales</taxon>
        <taxon>Roseobacteraceae</taxon>
        <taxon>Roseovarius</taxon>
    </lineage>
</organism>
<evidence type="ECO:0000313" key="2">
    <source>
        <dbReference type="Proteomes" id="UP000198599"/>
    </source>
</evidence>
<dbReference type="OrthoDB" id="7659053at2"/>
<name>A0A1I5E3B5_9RHOB</name>